<gene>
    <name evidence="5 9" type="primary">rny</name>
    <name evidence="9" type="ORF">E6H02_00430</name>
</gene>
<dbReference type="NCBIfam" id="TIGR00277">
    <property type="entry name" value="HDIG"/>
    <property type="match status" value="1"/>
</dbReference>
<keyword evidence="4 5" id="KW-0694">RNA-binding</keyword>
<feature type="coiled-coil region" evidence="7">
    <location>
        <begin position="55"/>
        <end position="131"/>
    </location>
</feature>
<keyword evidence="2 5" id="KW-0255">Endonuclease</keyword>
<dbReference type="InterPro" id="IPR022711">
    <property type="entry name" value="RNase_Y_N"/>
</dbReference>
<evidence type="ECO:0000313" key="10">
    <source>
        <dbReference type="Proteomes" id="UP000320393"/>
    </source>
</evidence>
<dbReference type="PROSITE" id="PS51831">
    <property type="entry name" value="HD"/>
    <property type="match status" value="1"/>
</dbReference>
<evidence type="ECO:0000313" key="9">
    <source>
        <dbReference type="EMBL" id="TMJ16769.1"/>
    </source>
</evidence>
<dbReference type="SMART" id="SM00322">
    <property type="entry name" value="KH"/>
    <property type="match status" value="1"/>
</dbReference>
<dbReference type="GO" id="GO:0003723">
    <property type="term" value="F:RNA binding"/>
    <property type="evidence" value="ECO:0007669"/>
    <property type="project" value="UniProtKB-UniRule"/>
</dbReference>
<dbReference type="Gene3D" id="3.30.1370.10">
    <property type="entry name" value="K Homology domain, type 1"/>
    <property type="match status" value="1"/>
</dbReference>
<dbReference type="InterPro" id="IPR004088">
    <property type="entry name" value="KH_dom_type_1"/>
</dbReference>
<name>A0A537M943_9BACT</name>
<dbReference type="EC" id="3.1.-.-" evidence="5 6"/>
<dbReference type="GO" id="GO:0005886">
    <property type="term" value="C:plasma membrane"/>
    <property type="evidence" value="ECO:0007669"/>
    <property type="project" value="UniProtKB-UniRule"/>
</dbReference>
<dbReference type="InterPro" id="IPR017705">
    <property type="entry name" value="Ribonuclease_Y"/>
</dbReference>
<dbReference type="SUPFAM" id="SSF54791">
    <property type="entry name" value="Eukaryotic type KH-domain (KH-domain type I)"/>
    <property type="match status" value="1"/>
</dbReference>
<accession>A0A537M943</accession>
<dbReference type="PANTHER" id="PTHR12826:SF15">
    <property type="entry name" value="RIBONUCLEASE Y"/>
    <property type="match status" value="1"/>
</dbReference>
<dbReference type="GO" id="GO:0016787">
    <property type="term" value="F:hydrolase activity"/>
    <property type="evidence" value="ECO:0007669"/>
    <property type="project" value="UniProtKB-KW"/>
</dbReference>
<dbReference type="SUPFAM" id="SSF109604">
    <property type="entry name" value="HD-domain/PDEase-like"/>
    <property type="match status" value="1"/>
</dbReference>
<dbReference type="Pfam" id="PF01966">
    <property type="entry name" value="HD"/>
    <property type="match status" value="1"/>
</dbReference>
<keyword evidence="3 5" id="KW-0378">Hydrolase</keyword>
<dbReference type="Pfam" id="PF00013">
    <property type="entry name" value="KH_1"/>
    <property type="match status" value="1"/>
</dbReference>
<proteinExistence type="inferred from homology"/>
<organism evidence="9 10">
    <name type="scientific">Candidatus Segetimicrobium genomatis</name>
    <dbReference type="NCBI Taxonomy" id="2569760"/>
    <lineage>
        <taxon>Bacteria</taxon>
        <taxon>Bacillati</taxon>
        <taxon>Candidatus Sysuimicrobiota</taxon>
        <taxon>Candidatus Sysuimicrobiia</taxon>
        <taxon>Candidatus Sysuimicrobiales</taxon>
        <taxon>Candidatus Segetimicrobiaceae</taxon>
        <taxon>Candidatus Segetimicrobium</taxon>
    </lineage>
</organism>
<evidence type="ECO:0000256" key="4">
    <source>
        <dbReference type="ARBA" id="ARBA00022884"/>
    </source>
</evidence>
<sequence length="512" mass="57407">MYVGAGVIGLGIFLLGYLLRKFAGEAKIGTAEVAAQRILESARSGAEREAESKKREALLEAKDEAFQLKRDAEREIREQRAEVQRLERRLIQREENLDHKLEGVEKRDQTLAQREQEVAKAKEEVQELSQRHWKEIERVAGLTTEQARQELLQKAEVEIRRDAVQIGKKIEAEARETAERKAREVIALAIQRCAADHTAEVTVSVIPLPNDEMKGRIIGREGRNIRALESLTGVDLIIDDTPESVTLSSFDPLRREVAKMALEKLLADGRIHPARIEEMVEKAQRDIDTRVRETGERAAFEAGVHGLHPEEIKLLGRLNFRFSYGQNLLQHSIEVALLAGLMASQLDANPELARRAALLHDIGKALTHEAEGTHSDLGMDIARRYHEPPEVLNAIAYHHGDAEATCLEAILVAAADAISASRPGARKETVEMYVKRLENLERIATSFAGVDKAYAIQAGREIRVVVKPQEIDDTTAVTMAREMAKRIEEELQYPGQIKVTVLRETRAIEYAK</sequence>
<evidence type="ECO:0000256" key="3">
    <source>
        <dbReference type="ARBA" id="ARBA00022801"/>
    </source>
</evidence>
<dbReference type="Proteomes" id="UP000320393">
    <property type="component" value="Unassembled WGS sequence"/>
</dbReference>
<dbReference type="PANTHER" id="PTHR12826">
    <property type="entry name" value="RIBONUCLEASE Y"/>
    <property type="match status" value="1"/>
</dbReference>
<dbReference type="EMBL" id="VBAM01000012">
    <property type="protein sequence ID" value="TMJ16769.1"/>
    <property type="molecule type" value="Genomic_DNA"/>
</dbReference>
<keyword evidence="7" id="KW-0175">Coiled coil</keyword>
<dbReference type="HAMAP" id="MF_00335">
    <property type="entry name" value="RNase_Y"/>
    <property type="match status" value="1"/>
</dbReference>
<dbReference type="SMART" id="SM00471">
    <property type="entry name" value="HDc"/>
    <property type="match status" value="1"/>
</dbReference>
<dbReference type="PROSITE" id="PS50084">
    <property type="entry name" value="KH_TYPE_1"/>
    <property type="match status" value="1"/>
</dbReference>
<evidence type="ECO:0000256" key="6">
    <source>
        <dbReference type="NCBIfam" id="TIGR03319"/>
    </source>
</evidence>
<dbReference type="GO" id="GO:0006402">
    <property type="term" value="P:mRNA catabolic process"/>
    <property type="evidence" value="ECO:0007669"/>
    <property type="project" value="UniProtKB-UniRule"/>
</dbReference>
<dbReference type="GO" id="GO:0004521">
    <property type="term" value="F:RNA endonuclease activity"/>
    <property type="evidence" value="ECO:0007669"/>
    <property type="project" value="UniProtKB-UniRule"/>
</dbReference>
<dbReference type="AlphaFoldDB" id="A0A537M943"/>
<comment type="similarity">
    <text evidence="5">Belongs to the RNase Y family.</text>
</comment>
<dbReference type="CDD" id="cd00077">
    <property type="entry name" value="HDc"/>
    <property type="match status" value="1"/>
</dbReference>
<evidence type="ECO:0000256" key="2">
    <source>
        <dbReference type="ARBA" id="ARBA00022759"/>
    </source>
</evidence>
<dbReference type="InterPro" id="IPR036612">
    <property type="entry name" value="KH_dom_type_1_sf"/>
</dbReference>
<comment type="caution">
    <text evidence="9">The sequence shown here is derived from an EMBL/GenBank/DDBJ whole genome shotgun (WGS) entry which is preliminary data.</text>
</comment>
<dbReference type="CDD" id="cd22431">
    <property type="entry name" value="KH-I_RNaseY"/>
    <property type="match status" value="1"/>
</dbReference>
<protein>
    <recommendedName>
        <fullName evidence="5 6">Ribonuclease Y</fullName>
        <shortName evidence="5">RNase Y</shortName>
        <ecNumber evidence="5 6">3.1.-.-</ecNumber>
    </recommendedName>
</protein>
<dbReference type="NCBIfam" id="TIGR03319">
    <property type="entry name" value="RNase_Y"/>
    <property type="match status" value="1"/>
</dbReference>
<evidence type="ECO:0000256" key="7">
    <source>
        <dbReference type="SAM" id="Coils"/>
    </source>
</evidence>
<dbReference type="FunFam" id="3.30.1370.10:FF:000006">
    <property type="entry name" value="Ribonuclease Y"/>
    <property type="match status" value="1"/>
</dbReference>
<reference evidence="9 10" key="1">
    <citation type="journal article" date="2019" name="Nat. Microbiol.">
        <title>Mediterranean grassland soil C-N compound turnover is dependent on rainfall and depth, and is mediated by genomically divergent microorganisms.</title>
        <authorList>
            <person name="Diamond S."/>
            <person name="Andeer P.F."/>
            <person name="Li Z."/>
            <person name="Crits-Christoph A."/>
            <person name="Burstein D."/>
            <person name="Anantharaman K."/>
            <person name="Lane K.R."/>
            <person name="Thomas B.C."/>
            <person name="Pan C."/>
            <person name="Northen T.R."/>
            <person name="Banfield J.F."/>
        </authorList>
    </citation>
    <scope>NUCLEOTIDE SEQUENCE [LARGE SCALE GENOMIC DNA]</scope>
    <source>
        <strain evidence="9">NP_5</strain>
    </source>
</reference>
<feature type="domain" description="HD" evidence="8">
    <location>
        <begin position="328"/>
        <end position="421"/>
    </location>
</feature>
<dbReference type="InterPro" id="IPR006674">
    <property type="entry name" value="HD_domain"/>
</dbReference>
<dbReference type="InterPro" id="IPR003607">
    <property type="entry name" value="HD/PDEase_dom"/>
</dbReference>
<comment type="function">
    <text evidence="5">Endoribonuclease that initiates mRNA decay.</text>
</comment>
<keyword evidence="1 5" id="KW-0540">Nuclease</keyword>
<dbReference type="Pfam" id="PF12072">
    <property type="entry name" value="RNase_Y_N"/>
    <property type="match status" value="1"/>
</dbReference>
<dbReference type="Gene3D" id="1.10.3210.10">
    <property type="entry name" value="Hypothetical protein af1432"/>
    <property type="match status" value="1"/>
</dbReference>
<dbReference type="InterPro" id="IPR004087">
    <property type="entry name" value="KH_dom"/>
</dbReference>
<evidence type="ECO:0000256" key="1">
    <source>
        <dbReference type="ARBA" id="ARBA00022722"/>
    </source>
</evidence>
<evidence type="ECO:0000259" key="8">
    <source>
        <dbReference type="PROSITE" id="PS51831"/>
    </source>
</evidence>
<evidence type="ECO:0000256" key="5">
    <source>
        <dbReference type="HAMAP-Rule" id="MF_00335"/>
    </source>
</evidence>
<dbReference type="InterPro" id="IPR006675">
    <property type="entry name" value="HDIG_dom"/>
</dbReference>